<dbReference type="SMART" id="SM00368">
    <property type="entry name" value="LRR_RI"/>
    <property type="match status" value="9"/>
</dbReference>
<dbReference type="PANTHER" id="PTHR24111">
    <property type="entry name" value="LEUCINE-RICH REPEAT-CONTAINING PROTEIN 34"/>
    <property type="match status" value="1"/>
</dbReference>
<dbReference type="EMBL" id="OY660883">
    <property type="protein sequence ID" value="CAJ1082708.1"/>
    <property type="molecule type" value="Genomic_DNA"/>
</dbReference>
<dbReference type="InterPro" id="IPR052201">
    <property type="entry name" value="LRR-containing_regulator"/>
</dbReference>
<dbReference type="Pfam" id="PF13516">
    <property type="entry name" value="LRR_6"/>
    <property type="match status" value="8"/>
</dbReference>
<evidence type="ECO:0000313" key="3">
    <source>
        <dbReference type="EMBL" id="CAJ1082708.1"/>
    </source>
</evidence>
<name>A0AAV1HA30_XYRNO</name>
<gene>
    <name evidence="3" type="ORF">XNOV1_A040828</name>
</gene>
<feature type="region of interest" description="Disordered" evidence="2">
    <location>
        <begin position="390"/>
        <end position="416"/>
    </location>
</feature>
<dbReference type="Gene3D" id="3.80.10.10">
    <property type="entry name" value="Ribonuclease Inhibitor"/>
    <property type="match status" value="2"/>
</dbReference>
<keyword evidence="1" id="KW-0677">Repeat</keyword>
<proteinExistence type="predicted"/>
<keyword evidence="4" id="KW-1185">Reference proteome</keyword>
<dbReference type="InterPro" id="IPR032675">
    <property type="entry name" value="LRR_dom_sf"/>
</dbReference>
<evidence type="ECO:0000256" key="2">
    <source>
        <dbReference type="SAM" id="MobiDB-lite"/>
    </source>
</evidence>
<dbReference type="Proteomes" id="UP001178508">
    <property type="component" value="Chromosome 20"/>
</dbReference>
<dbReference type="AlphaFoldDB" id="A0AAV1HA30"/>
<reference evidence="3" key="1">
    <citation type="submission" date="2023-08" db="EMBL/GenBank/DDBJ databases">
        <authorList>
            <person name="Alioto T."/>
            <person name="Alioto T."/>
            <person name="Gomez Garrido J."/>
        </authorList>
    </citation>
    <scope>NUCLEOTIDE SEQUENCE</scope>
</reference>
<sequence>MASIKISDFYAAVCEEHQKEINPYVLQVLKETTLTKSVTLELSGNNRLRCVQRLDDKDVFSLSKCLIDSKHVTGLDFRYNNISDKGAGDLAELLQEESSSLKSLNLTFNDIQTDGAEVLAKSLQCNSTLLSLSLSGNKIGNRGAMHLASMLQVNHTLRELQLADCDLATQSVIAFAIMLKSNESLHSLDISRPQLLFSLQEEWTVHFSEMLAVNSSLVELHLGKTGMTDTGMERLSEGLRLNRSLRYLDLRCNRLTRDGVRHLTEVLKQNPSLEILDLSANRIEDEGALYLGDAISHRGCSLRELSVTSNNIKTEGLLSLSVAMRLNTSLSHIYIWGNHLEERVCQAFRELISSGRLPSAQTDVSAYEVDGRVFLAEMCHSLRRHYDGMDHCSDTESSSTPDTAADLLTEPADNTESTLTAQIRDQRVVPLQPLG</sequence>
<protein>
    <submittedName>
        <fullName evidence="3">Leucine-rich repeat-containing protein 34</fullName>
    </submittedName>
</protein>
<dbReference type="PANTHER" id="PTHR24111:SF4">
    <property type="entry name" value="LEUCINE-RICH REPEAT-CONTAINING PROTEIN 34"/>
    <property type="match status" value="1"/>
</dbReference>
<dbReference type="InterPro" id="IPR001611">
    <property type="entry name" value="Leu-rich_rpt"/>
</dbReference>
<accession>A0AAV1HA30</accession>
<organism evidence="3 4">
    <name type="scientific">Xyrichtys novacula</name>
    <name type="common">Pearly razorfish</name>
    <name type="synonym">Hemipteronotus novacula</name>
    <dbReference type="NCBI Taxonomy" id="13765"/>
    <lineage>
        <taxon>Eukaryota</taxon>
        <taxon>Metazoa</taxon>
        <taxon>Chordata</taxon>
        <taxon>Craniata</taxon>
        <taxon>Vertebrata</taxon>
        <taxon>Euteleostomi</taxon>
        <taxon>Actinopterygii</taxon>
        <taxon>Neopterygii</taxon>
        <taxon>Teleostei</taxon>
        <taxon>Neoteleostei</taxon>
        <taxon>Acanthomorphata</taxon>
        <taxon>Eupercaria</taxon>
        <taxon>Labriformes</taxon>
        <taxon>Labridae</taxon>
        <taxon>Xyrichtys</taxon>
    </lineage>
</organism>
<dbReference type="SUPFAM" id="SSF52047">
    <property type="entry name" value="RNI-like"/>
    <property type="match status" value="1"/>
</dbReference>
<evidence type="ECO:0000256" key="1">
    <source>
        <dbReference type="ARBA" id="ARBA00022737"/>
    </source>
</evidence>
<evidence type="ECO:0000313" key="4">
    <source>
        <dbReference type="Proteomes" id="UP001178508"/>
    </source>
</evidence>